<sequence>MSQKNKVYGLILPKKQGQVKAQSSTVSNVFQNDSDEDGDTSTGPVAPYKVATSSNKMKRQTQMDIDKALQEDPSIYEYDEVYDKMQASKPQVGFVAKDKGKPDRKPKYIAGLLKAAEVKKKEEERRVERKVQKEREAEGEMYADKEKFVTSAYKQKMLEMQEAEEKEKQESAFEAMTDVTKQKDMSGFYRYLYRQTGRSGDTMEPVAADKADVKEEPEEPAEQMDIKQEPASSPPSRSQAKQNHDRHRSSSASSSHSSGSSHGTSPVKEKFSKSRHVVATSHLRRKRNDSSSSSASEPETALKTSAPKAKQARSRSSGSDGEDIKRKLSRDVSSSRNARRRQYSPEVSRGSYSPGTTRKVRSGKHHGSRSPQREPDRRRSRSPSDRKQKNRNRSRSPREDRRTRKLSRSPHEERDRRKRKSFSPQEESKSRPKSNLSSSRGEKEKLMNENNRGKHSKSSKVNGTEASVSENIKTLRDASGDSPTSGKSVTGAKSKPVDPAKKIYPHHNSAKDIEEARKRYLQRKLARERGHLG</sequence>
<feature type="region of interest" description="Disordered" evidence="4">
    <location>
        <begin position="15"/>
        <end position="61"/>
    </location>
</feature>
<feature type="coiled-coil region" evidence="3">
    <location>
        <begin position="113"/>
        <end position="140"/>
    </location>
</feature>
<comment type="caution">
    <text evidence="6">The sequence shown here is derived from an EMBL/GenBank/DDBJ whole genome shotgun (WGS) entry which is preliminary data.</text>
</comment>
<dbReference type="PANTHER" id="PTHR31938">
    <property type="entry name" value="NUCLEAR SPECKLE SPLICING REGULATORY PROTEIN 1"/>
    <property type="match status" value="1"/>
</dbReference>
<feature type="compositionally biased region" description="Polar residues" evidence="4">
    <location>
        <begin position="230"/>
        <end position="241"/>
    </location>
</feature>
<evidence type="ECO:0000259" key="5">
    <source>
        <dbReference type="Pfam" id="PF09745"/>
    </source>
</evidence>
<dbReference type="AlphaFoldDB" id="A0AAE0YHV0"/>
<feature type="compositionally biased region" description="Basic and acidic residues" evidence="4">
    <location>
        <begin position="371"/>
        <end position="387"/>
    </location>
</feature>
<name>A0AAE0YHV0_9GAST</name>
<evidence type="ECO:0000256" key="3">
    <source>
        <dbReference type="SAM" id="Coils"/>
    </source>
</evidence>
<accession>A0AAE0YHV0</accession>
<evidence type="ECO:0000256" key="2">
    <source>
        <dbReference type="ARBA" id="ARBA00023054"/>
    </source>
</evidence>
<dbReference type="Pfam" id="PF09745">
    <property type="entry name" value="NSRP1_N"/>
    <property type="match status" value="1"/>
</dbReference>
<comment type="similarity">
    <text evidence="1">Belongs to the NSRP1 family.</text>
</comment>
<keyword evidence="7" id="KW-1185">Reference proteome</keyword>
<protein>
    <recommendedName>
        <fullName evidence="5">Nuclear speckle splicing regulatory protein 1 N-terminal domain-containing protein</fullName>
    </recommendedName>
</protein>
<feature type="compositionally biased region" description="Low complexity" evidence="4">
    <location>
        <begin position="250"/>
        <end position="265"/>
    </location>
</feature>
<feature type="compositionally biased region" description="Polar residues" evidence="4">
    <location>
        <begin position="51"/>
        <end position="61"/>
    </location>
</feature>
<feature type="compositionally biased region" description="Basic residues" evidence="4">
    <location>
        <begin position="358"/>
        <end position="368"/>
    </location>
</feature>
<reference evidence="6" key="1">
    <citation type="journal article" date="2023" name="G3 (Bethesda)">
        <title>A reference genome for the long-term kleptoplast-retaining sea slug Elysia crispata morphotype clarki.</title>
        <authorList>
            <person name="Eastman K.E."/>
            <person name="Pendleton A.L."/>
            <person name="Shaikh M.A."/>
            <person name="Suttiyut T."/>
            <person name="Ogas R."/>
            <person name="Tomko P."/>
            <person name="Gavelis G."/>
            <person name="Widhalm J.R."/>
            <person name="Wisecaver J.H."/>
        </authorList>
    </citation>
    <scope>NUCLEOTIDE SEQUENCE</scope>
    <source>
        <strain evidence="6">ECLA1</strain>
    </source>
</reference>
<feature type="domain" description="Nuclear speckle splicing regulatory protein 1 N-terminal" evidence="5">
    <location>
        <begin position="63"/>
        <end position="182"/>
    </location>
</feature>
<evidence type="ECO:0000256" key="1">
    <source>
        <dbReference type="ARBA" id="ARBA00010126"/>
    </source>
</evidence>
<dbReference type="GO" id="GO:0000381">
    <property type="term" value="P:regulation of alternative mRNA splicing, via spliceosome"/>
    <property type="evidence" value="ECO:0007669"/>
    <property type="project" value="InterPro"/>
</dbReference>
<feature type="compositionally biased region" description="Polar residues" evidence="4">
    <location>
        <begin position="19"/>
        <end position="32"/>
    </location>
</feature>
<evidence type="ECO:0000313" key="7">
    <source>
        <dbReference type="Proteomes" id="UP001283361"/>
    </source>
</evidence>
<dbReference type="EMBL" id="JAWDGP010006236">
    <property type="protein sequence ID" value="KAK3745198.1"/>
    <property type="molecule type" value="Genomic_DNA"/>
</dbReference>
<gene>
    <name evidence="6" type="ORF">RRG08_012383</name>
</gene>
<feature type="region of interest" description="Disordered" evidence="4">
    <location>
        <begin position="195"/>
        <end position="515"/>
    </location>
</feature>
<dbReference type="InterPro" id="IPR042816">
    <property type="entry name" value="Nsrp1"/>
</dbReference>
<feature type="compositionally biased region" description="Polar residues" evidence="4">
    <location>
        <begin position="459"/>
        <end position="472"/>
    </location>
</feature>
<dbReference type="Proteomes" id="UP001283361">
    <property type="component" value="Unassembled WGS sequence"/>
</dbReference>
<dbReference type="InterPro" id="IPR018612">
    <property type="entry name" value="NSRP1_N"/>
</dbReference>
<dbReference type="PANTHER" id="PTHR31938:SF4">
    <property type="entry name" value="NUCLEAR SPECKLE SPLICING REGULATORY PROTEIN 1"/>
    <property type="match status" value="1"/>
</dbReference>
<proteinExistence type="inferred from homology"/>
<keyword evidence="2 3" id="KW-0175">Coiled coil</keyword>
<evidence type="ECO:0000313" key="6">
    <source>
        <dbReference type="EMBL" id="KAK3745198.1"/>
    </source>
</evidence>
<evidence type="ECO:0000256" key="4">
    <source>
        <dbReference type="SAM" id="MobiDB-lite"/>
    </source>
</evidence>
<organism evidence="6 7">
    <name type="scientific">Elysia crispata</name>
    <name type="common">lettuce slug</name>
    <dbReference type="NCBI Taxonomy" id="231223"/>
    <lineage>
        <taxon>Eukaryota</taxon>
        <taxon>Metazoa</taxon>
        <taxon>Spiralia</taxon>
        <taxon>Lophotrochozoa</taxon>
        <taxon>Mollusca</taxon>
        <taxon>Gastropoda</taxon>
        <taxon>Heterobranchia</taxon>
        <taxon>Euthyneura</taxon>
        <taxon>Panpulmonata</taxon>
        <taxon>Sacoglossa</taxon>
        <taxon>Placobranchoidea</taxon>
        <taxon>Plakobranchidae</taxon>
        <taxon>Elysia</taxon>
    </lineage>
</organism>